<reference evidence="11 12" key="1">
    <citation type="journal article" date="2020" name="Arch. Microbiol.">
        <title>Bradyrhizobium campsiandrae sp. nov., a nitrogen-fixing bacterial strain isolated from a native leguminous tree from the Amazon adapted to flooded conditions.</title>
        <authorList>
            <person name="Cabral Michel D."/>
            <person name="Martins da Costa E."/>
            <person name="Azarias Guimaraes A."/>
            <person name="Soares de Carvalho T."/>
            <person name="Santos de Castro Caputo P."/>
            <person name="Willems A."/>
            <person name="de Souza Moreira F.M."/>
        </authorList>
    </citation>
    <scope>NUCLEOTIDE SEQUENCE [LARGE SCALE GENOMIC DNA]</scope>
    <source>
        <strain evidence="12">INPA 384B</strain>
    </source>
</reference>
<keyword evidence="2" id="KW-1003">Cell membrane</keyword>
<evidence type="ECO:0000256" key="6">
    <source>
        <dbReference type="ARBA" id="ARBA00022989"/>
    </source>
</evidence>
<sequence length="560" mass="61928">MSPPTPSPQRAFHEHSTHPPSYPATTSNWTARRQNPSWLPRASWTLARRHLGFKEARRGESVGSGDFVPHAAAARLSGHLFAPGKRLLCQFSRLDKSRYPVLWVIGLFVIQAIPAAIVRASNLEEGRIIAIARGAMEDGHWLTPFVYGARFAERPVLLSWISALLGEMTGGVTLWSLRIPHLGFFLAGALLIYSLLRSSTGKSAAIFGALCWISMPMVAAKFINAEPDIVLSTLLFAAFHAWWTGTITKRMTLSRWSGITILIILAGLTKGPQPVAYFTLGVGAYLLLKRREQIPEFIVASILAMLVVCGWYVLVYQPQDIDYWADHSRLLTMRGLALVRDHIDFVKSILVETLPATILIGPAVVIVLRRWRTSGNDLMFAAVLYSLTCTLVLVLWPGGVAARYAMPATMTLAVVCGLMFEHCRQRSPRVIVSALFVSCLIFGGLLLRAWVAMPFWPHLFQESRIAGKAIAAALQDRPGPLHVVTNSTEYNMLVYVRGPIRSVTLDHLARLKTSGVAVMLPVEQAALAQQDPSMRLVDLGSIVSMRTPYRIVEIQPSEPR</sequence>
<dbReference type="InterPro" id="IPR038731">
    <property type="entry name" value="RgtA/B/C-like"/>
</dbReference>
<name>A0ABR7UG10_9BRAD</name>
<keyword evidence="12" id="KW-1185">Reference proteome</keyword>
<evidence type="ECO:0000256" key="7">
    <source>
        <dbReference type="ARBA" id="ARBA00023136"/>
    </source>
</evidence>
<comment type="caution">
    <text evidence="11">The sequence shown here is derived from an EMBL/GenBank/DDBJ whole genome shotgun (WGS) entry which is preliminary data.</text>
</comment>
<protein>
    <submittedName>
        <fullName evidence="11">Glycosyltransferase family 39 protein</fullName>
    </submittedName>
</protein>
<evidence type="ECO:0000256" key="4">
    <source>
        <dbReference type="ARBA" id="ARBA00022679"/>
    </source>
</evidence>
<keyword evidence="4" id="KW-0808">Transferase</keyword>
<organism evidence="11 12">
    <name type="scientific">Bradyrhizobium campsiandrae</name>
    <dbReference type="NCBI Taxonomy" id="1729892"/>
    <lineage>
        <taxon>Bacteria</taxon>
        <taxon>Pseudomonadati</taxon>
        <taxon>Pseudomonadota</taxon>
        <taxon>Alphaproteobacteria</taxon>
        <taxon>Hyphomicrobiales</taxon>
        <taxon>Nitrobacteraceae</taxon>
        <taxon>Bradyrhizobium</taxon>
    </lineage>
</organism>
<feature type="region of interest" description="Disordered" evidence="8">
    <location>
        <begin position="1"/>
        <end position="29"/>
    </location>
</feature>
<evidence type="ECO:0000313" key="11">
    <source>
        <dbReference type="EMBL" id="MBC9982531.1"/>
    </source>
</evidence>
<proteinExistence type="predicted"/>
<dbReference type="PANTHER" id="PTHR33908:SF11">
    <property type="entry name" value="MEMBRANE PROTEIN"/>
    <property type="match status" value="1"/>
</dbReference>
<evidence type="ECO:0000259" key="10">
    <source>
        <dbReference type="Pfam" id="PF13231"/>
    </source>
</evidence>
<evidence type="ECO:0000256" key="1">
    <source>
        <dbReference type="ARBA" id="ARBA00004651"/>
    </source>
</evidence>
<feature type="transmembrane region" description="Helical" evidence="9">
    <location>
        <begin position="404"/>
        <end position="420"/>
    </location>
</feature>
<feature type="transmembrane region" description="Helical" evidence="9">
    <location>
        <begin position="101"/>
        <end position="118"/>
    </location>
</feature>
<feature type="transmembrane region" description="Helical" evidence="9">
    <location>
        <begin position="349"/>
        <end position="368"/>
    </location>
</feature>
<accession>A0ABR7UG10</accession>
<keyword evidence="7 9" id="KW-0472">Membrane</keyword>
<dbReference type="InterPro" id="IPR050297">
    <property type="entry name" value="LipidA_mod_glycosyltrf_83"/>
</dbReference>
<dbReference type="EMBL" id="JAATTO010000051">
    <property type="protein sequence ID" value="MBC9982531.1"/>
    <property type="molecule type" value="Genomic_DNA"/>
</dbReference>
<feature type="transmembrane region" description="Helical" evidence="9">
    <location>
        <begin position="432"/>
        <end position="456"/>
    </location>
</feature>
<evidence type="ECO:0000256" key="3">
    <source>
        <dbReference type="ARBA" id="ARBA00022676"/>
    </source>
</evidence>
<evidence type="ECO:0000256" key="9">
    <source>
        <dbReference type="SAM" id="Phobius"/>
    </source>
</evidence>
<feature type="transmembrane region" description="Helical" evidence="9">
    <location>
        <begin position="297"/>
        <end position="314"/>
    </location>
</feature>
<keyword evidence="3" id="KW-0328">Glycosyltransferase</keyword>
<evidence type="ECO:0000313" key="12">
    <source>
        <dbReference type="Proteomes" id="UP000639516"/>
    </source>
</evidence>
<dbReference type="Pfam" id="PF13231">
    <property type="entry name" value="PMT_2"/>
    <property type="match status" value="1"/>
</dbReference>
<gene>
    <name evidence="11" type="ORF">HA482_30435</name>
</gene>
<feature type="domain" description="Glycosyltransferase RgtA/B/C/D-like" evidence="10">
    <location>
        <begin position="154"/>
        <end position="308"/>
    </location>
</feature>
<dbReference type="Proteomes" id="UP000639516">
    <property type="component" value="Unassembled WGS sequence"/>
</dbReference>
<evidence type="ECO:0000256" key="8">
    <source>
        <dbReference type="SAM" id="MobiDB-lite"/>
    </source>
</evidence>
<evidence type="ECO:0000256" key="5">
    <source>
        <dbReference type="ARBA" id="ARBA00022692"/>
    </source>
</evidence>
<keyword evidence="5 9" id="KW-0812">Transmembrane</keyword>
<feature type="transmembrane region" description="Helical" evidence="9">
    <location>
        <begin position="175"/>
        <end position="196"/>
    </location>
</feature>
<feature type="transmembrane region" description="Helical" evidence="9">
    <location>
        <begin position="229"/>
        <end position="247"/>
    </location>
</feature>
<evidence type="ECO:0000256" key="2">
    <source>
        <dbReference type="ARBA" id="ARBA00022475"/>
    </source>
</evidence>
<comment type="subcellular location">
    <subcellularLocation>
        <location evidence="1">Cell membrane</location>
        <topology evidence="1">Multi-pass membrane protein</topology>
    </subcellularLocation>
</comment>
<dbReference type="PANTHER" id="PTHR33908">
    <property type="entry name" value="MANNOSYLTRANSFERASE YKCB-RELATED"/>
    <property type="match status" value="1"/>
</dbReference>
<keyword evidence="6 9" id="KW-1133">Transmembrane helix</keyword>
<feature type="transmembrane region" description="Helical" evidence="9">
    <location>
        <begin position="380"/>
        <end position="398"/>
    </location>
</feature>
<dbReference type="RefSeq" id="WP_188105638.1">
    <property type="nucleotide sequence ID" value="NZ_JAANIH010000049.1"/>
</dbReference>